<reference evidence="4 5" key="1">
    <citation type="journal article" date="2018" name="Nat. Biotechnol.">
        <title>A standardized bacterial taxonomy based on genome phylogeny substantially revises the tree of life.</title>
        <authorList>
            <person name="Parks D.H."/>
            <person name="Chuvochina M."/>
            <person name="Waite D.W."/>
            <person name="Rinke C."/>
            <person name="Skarshewski A."/>
            <person name="Chaumeil P.A."/>
            <person name="Hugenholtz P."/>
        </authorList>
    </citation>
    <scope>NUCLEOTIDE SEQUENCE [LARGE SCALE GENOMIC DNA]</scope>
    <source>
        <strain evidence="4">UBA8844</strain>
    </source>
</reference>
<dbReference type="NCBIfam" id="TIGR02124">
    <property type="entry name" value="hypE"/>
    <property type="match status" value="1"/>
</dbReference>
<dbReference type="OMA" id="CGNGGKE"/>
<dbReference type="InterPro" id="IPR016188">
    <property type="entry name" value="PurM-like_N"/>
</dbReference>
<accession>A0A3D4V423</accession>
<sequence>MTTTVAQQPTAVSLDEWSCPLPLRDYPTIVMGHGGGGQLSAELVTHLFRPAFAPGDTSALTDSTVLTLPGSRIAYTTDTFVVQPLEFPGGTIGSLAVHGTVNDLAMSGARPLVLTVGFVIEEGMPMAQLARIVHDMARAAREAGVRIVCGDTKVVERGHGDGVYINTSGIGVLDDDVHIGPDRATVGDVVLVSGSIGDHGMAIMSQREGLEFETTIVSDSAALHTLVHALRAAVPDVHVLRDPTRGGVATSLNEIAADANVGIMLEERALPIRPAVRAACEVLGLDPLFVANEGKLLAIVPADAANTALSALRAHALGVDAAIIGEVVADHPGMLVARTGLGARRVITTPIGEQLPRIC</sequence>
<dbReference type="InterPro" id="IPR010918">
    <property type="entry name" value="PurM-like_C_dom"/>
</dbReference>
<dbReference type="Gene3D" id="3.30.1330.10">
    <property type="entry name" value="PurM-like, N-terminal domain"/>
    <property type="match status" value="1"/>
</dbReference>
<protein>
    <submittedName>
        <fullName evidence="4">Hydrogenase expression/formation protein HypE</fullName>
    </submittedName>
</protein>
<organism evidence="4 5">
    <name type="scientific">Gemmatimonas aurantiaca</name>
    <dbReference type="NCBI Taxonomy" id="173480"/>
    <lineage>
        <taxon>Bacteria</taxon>
        <taxon>Pseudomonadati</taxon>
        <taxon>Gemmatimonadota</taxon>
        <taxon>Gemmatimonadia</taxon>
        <taxon>Gemmatimonadales</taxon>
        <taxon>Gemmatimonadaceae</taxon>
        <taxon>Gemmatimonas</taxon>
    </lineage>
</organism>
<feature type="domain" description="PurM-like C-terminal" evidence="3">
    <location>
        <begin position="186"/>
        <end position="331"/>
    </location>
</feature>
<dbReference type="SUPFAM" id="SSF56042">
    <property type="entry name" value="PurM C-terminal domain-like"/>
    <property type="match status" value="1"/>
</dbReference>
<evidence type="ECO:0000259" key="3">
    <source>
        <dbReference type="Pfam" id="PF02769"/>
    </source>
</evidence>
<dbReference type="InterPro" id="IPR036676">
    <property type="entry name" value="PurM-like_C_sf"/>
</dbReference>
<dbReference type="GO" id="GO:0051604">
    <property type="term" value="P:protein maturation"/>
    <property type="evidence" value="ECO:0007669"/>
    <property type="project" value="TreeGrafter"/>
</dbReference>
<evidence type="ECO:0000256" key="1">
    <source>
        <dbReference type="ARBA" id="ARBA00006243"/>
    </source>
</evidence>
<dbReference type="Gene3D" id="3.90.650.10">
    <property type="entry name" value="PurM-like C-terminal domain"/>
    <property type="match status" value="1"/>
</dbReference>
<dbReference type="CDD" id="cd02197">
    <property type="entry name" value="HypE"/>
    <property type="match status" value="1"/>
</dbReference>
<evidence type="ECO:0000259" key="2">
    <source>
        <dbReference type="Pfam" id="PF00586"/>
    </source>
</evidence>
<dbReference type="Pfam" id="PF00586">
    <property type="entry name" value="AIRS"/>
    <property type="match status" value="1"/>
</dbReference>
<dbReference type="SUPFAM" id="SSF55326">
    <property type="entry name" value="PurM N-terminal domain-like"/>
    <property type="match status" value="1"/>
</dbReference>
<feature type="domain" description="PurM-like N-terminal" evidence="2">
    <location>
        <begin position="62"/>
        <end position="172"/>
    </location>
</feature>
<dbReference type="InterPro" id="IPR011854">
    <property type="entry name" value="HypE"/>
</dbReference>
<dbReference type="EMBL" id="DPIY01000001">
    <property type="protein sequence ID" value="HCT55861.1"/>
    <property type="molecule type" value="Genomic_DNA"/>
</dbReference>
<dbReference type="Pfam" id="PF02769">
    <property type="entry name" value="AIRS_C"/>
    <property type="match status" value="1"/>
</dbReference>
<dbReference type="AlphaFoldDB" id="A0A3D4V423"/>
<proteinExistence type="inferred from homology"/>
<evidence type="ECO:0000313" key="4">
    <source>
        <dbReference type="EMBL" id="HCT55861.1"/>
    </source>
</evidence>
<dbReference type="PIRSF" id="PIRSF005644">
    <property type="entry name" value="Hdrgns_mtr_HypE"/>
    <property type="match status" value="1"/>
</dbReference>
<comment type="similarity">
    <text evidence="1">Belongs to the HypE family.</text>
</comment>
<name>A0A3D4V423_9BACT</name>
<comment type="caution">
    <text evidence="4">The sequence shown here is derived from an EMBL/GenBank/DDBJ whole genome shotgun (WGS) entry which is preliminary data.</text>
</comment>
<dbReference type="InterPro" id="IPR036921">
    <property type="entry name" value="PurM-like_N_sf"/>
</dbReference>
<dbReference type="PANTHER" id="PTHR30303">
    <property type="entry name" value="HYDROGENASE ISOENZYMES FORMATION PROTEIN HYPE"/>
    <property type="match status" value="1"/>
</dbReference>
<dbReference type="Proteomes" id="UP000264071">
    <property type="component" value="Unassembled WGS sequence"/>
</dbReference>
<dbReference type="PANTHER" id="PTHR30303:SF0">
    <property type="entry name" value="CARBAMOYL DEHYDRATASE HYPE"/>
    <property type="match status" value="1"/>
</dbReference>
<gene>
    <name evidence="4" type="primary">hypE</name>
    <name evidence="4" type="ORF">DGD08_01470</name>
</gene>
<evidence type="ECO:0000313" key="5">
    <source>
        <dbReference type="Proteomes" id="UP000264071"/>
    </source>
</evidence>